<feature type="region of interest" description="Disordered" evidence="1">
    <location>
        <begin position="1"/>
        <end position="22"/>
    </location>
</feature>
<keyword evidence="3" id="KW-1185">Reference proteome</keyword>
<dbReference type="HOGENOM" id="CLU_2498073_0_0_1"/>
<protein>
    <submittedName>
        <fullName evidence="2">Uncharacterized protein</fullName>
    </submittedName>
</protein>
<accession>H0EWW1</accession>
<dbReference type="InParanoid" id="H0EWW1"/>
<dbReference type="AlphaFoldDB" id="H0EWW1"/>
<dbReference type="EMBL" id="AGUE01000214">
    <property type="protein sequence ID" value="EHK96961.1"/>
    <property type="molecule type" value="Genomic_DNA"/>
</dbReference>
<evidence type="ECO:0000313" key="3">
    <source>
        <dbReference type="Proteomes" id="UP000005446"/>
    </source>
</evidence>
<proteinExistence type="predicted"/>
<comment type="caution">
    <text evidence="2">The sequence shown here is derived from an EMBL/GenBank/DDBJ whole genome shotgun (WGS) entry which is preliminary data.</text>
</comment>
<reference evidence="2 3" key="1">
    <citation type="journal article" date="2012" name="Eukaryot. Cell">
        <title>Genome sequence of the fungus Glarea lozoyensis: the first genome sequence of a species from the Helotiaceae family.</title>
        <authorList>
            <person name="Youssar L."/>
            <person name="Gruening B.A."/>
            <person name="Erxleben A."/>
            <person name="Guenther S."/>
            <person name="Huettel W."/>
        </authorList>
    </citation>
    <scope>NUCLEOTIDE SEQUENCE [LARGE SCALE GENOMIC DNA]</scope>
    <source>
        <strain evidence="3">ATCC 74030 / MF5533</strain>
    </source>
</reference>
<gene>
    <name evidence="2" type="ORF">M7I_7286</name>
</gene>
<evidence type="ECO:0000313" key="2">
    <source>
        <dbReference type="EMBL" id="EHK96961.1"/>
    </source>
</evidence>
<evidence type="ECO:0000256" key="1">
    <source>
        <dbReference type="SAM" id="MobiDB-lite"/>
    </source>
</evidence>
<feature type="compositionally biased region" description="Polar residues" evidence="1">
    <location>
        <begin position="10"/>
        <end position="19"/>
    </location>
</feature>
<name>H0EWW1_GLAL7</name>
<sequence>MNKPGPAFNATDTWISPRSSSDREGYELLMSAKDALEKDSDVSENTFIYMSAKHEDVFETQDERSVRSPVLEPTEGLIMRPGIEVL</sequence>
<dbReference type="Proteomes" id="UP000005446">
    <property type="component" value="Unassembled WGS sequence"/>
</dbReference>
<organism evidence="2 3">
    <name type="scientific">Glarea lozoyensis (strain ATCC 74030 / MF5533)</name>
    <dbReference type="NCBI Taxonomy" id="1104152"/>
    <lineage>
        <taxon>Eukaryota</taxon>
        <taxon>Fungi</taxon>
        <taxon>Dikarya</taxon>
        <taxon>Ascomycota</taxon>
        <taxon>Pezizomycotina</taxon>
        <taxon>Leotiomycetes</taxon>
        <taxon>Helotiales</taxon>
        <taxon>Helotiaceae</taxon>
        <taxon>Glarea</taxon>
    </lineage>
</organism>